<dbReference type="PANTHER" id="PTHR43594:SF1">
    <property type="entry name" value="QUERCETIN 2,3-DIOXYGENASE PA2418-RELATED"/>
    <property type="match status" value="1"/>
</dbReference>
<accession>A0A0S4IRF7</accession>
<dbReference type="OrthoDB" id="198735at2759"/>
<gene>
    <name evidence="5" type="ORF">BSAL_51840</name>
</gene>
<dbReference type="PIRSF" id="PIRSF006232">
    <property type="entry name" value="Pirin"/>
    <property type="match status" value="1"/>
</dbReference>
<dbReference type="VEuPathDB" id="TriTrypDB:BSAL_51840"/>
<dbReference type="InterPro" id="IPR011051">
    <property type="entry name" value="RmlC_Cupin_sf"/>
</dbReference>
<evidence type="ECO:0000259" key="3">
    <source>
        <dbReference type="Pfam" id="PF02678"/>
    </source>
</evidence>
<evidence type="ECO:0000256" key="1">
    <source>
        <dbReference type="ARBA" id="ARBA00008416"/>
    </source>
</evidence>
<sequence length="252" mass="27148">MGCSGRYGNGDTQWMTAGAGVQHSEMFPLVHQDKPNTLDLFQIWLNLPSKDKLCPPAFAMFWDEATPYVTLNDAASGKSAKVQVVAGALEGATPLAPPPNSWAAEDANDVAIWVVTIPDGCTVTLPPARLGAAANRAIYLVQGKSAVVGGDRIGNRTGAKIDASQPLTITAEGGSTVELLLLQGKPIGEPVVQHGPFVMNTKEEIYQAFEDYQRTQYGGWPWKSGRDFVQPRETPRQAFYNGKTEYPPTAIS</sequence>
<evidence type="ECO:0000313" key="5">
    <source>
        <dbReference type="EMBL" id="CUE68810.1"/>
    </source>
</evidence>
<evidence type="ECO:0000256" key="2">
    <source>
        <dbReference type="RuleBase" id="RU003457"/>
    </source>
</evidence>
<dbReference type="OMA" id="QDFNGHK"/>
<dbReference type="PANTHER" id="PTHR43594">
    <property type="entry name" value="QUERCETIN 2,3-DIOXYGENASE"/>
    <property type="match status" value="1"/>
</dbReference>
<organism evidence="5 6">
    <name type="scientific">Bodo saltans</name>
    <name type="common">Flagellated protozoan</name>
    <dbReference type="NCBI Taxonomy" id="75058"/>
    <lineage>
        <taxon>Eukaryota</taxon>
        <taxon>Discoba</taxon>
        <taxon>Euglenozoa</taxon>
        <taxon>Kinetoplastea</taxon>
        <taxon>Metakinetoplastina</taxon>
        <taxon>Eubodonida</taxon>
        <taxon>Bodonidae</taxon>
        <taxon>Bodo</taxon>
    </lineage>
</organism>
<keyword evidence="6" id="KW-1185">Reference proteome</keyword>
<feature type="domain" description="Pirin C-terminal" evidence="4">
    <location>
        <begin position="130"/>
        <end position="217"/>
    </location>
</feature>
<dbReference type="SUPFAM" id="SSF51182">
    <property type="entry name" value="RmlC-like cupins"/>
    <property type="match status" value="1"/>
</dbReference>
<proteinExistence type="inferred from homology"/>
<feature type="domain" description="Pirin N-terminal" evidence="3">
    <location>
        <begin position="2"/>
        <end position="45"/>
    </location>
</feature>
<dbReference type="InterPro" id="IPR014710">
    <property type="entry name" value="RmlC-like_jellyroll"/>
</dbReference>
<protein>
    <submittedName>
        <fullName evidence="5">Pirin domain-containing protein, putative</fullName>
    </submittedName>
</protein>
<dbReference type="InterPro" id="IPR012093">
    <property type="entry name" value="Pirin"/>
</dbReference>
<reference evidence="6" key="1">
    <citation type="submission" date="2015-09" db="EMBL/GenBank/DDBJ databases">
        <authorList>
            <consortium name="Pathogen Informatics"/>
        </authorList>
    </citation>
    <scope>NUCLEOTIDE SEQUENCE [LARGE SCALE GENOMIC DNA]</scope>
    <source>
        <strain evidence="6">Lake Konstanz</strain>
    </source>
</reference>
<evidence type="ECO:0000259" key="4">
    <source>
        <dbReference type="Pfam" id="PF05726"/>
    </source>
</evidence>
<dbReference type="InterPro" id="IPR003829">
    <property type="entry name" value="Pirin_N_dom"/>
</dbReference>
<dbReference type="InterPro" id="IPR008778">
    <property type="entry name" value="Pirin_C_dom"/>
</dbReference>
<comment type="similarity">
    <text evidence="1 2">Belongs to the pirin family.</text>
</comment>
<dbReference type="Pfam" id="PF02678">
    <property type="entry name" value="Pirin"/>
    <property type="match status" value="1"/>
</dbReference>
<dbReference type="Pfam" id="PF05726">
    <property type="entry name" value="Pirin_C"/>
    <property type="match status" value="1"/>
</dbReference>
<dbReference type="AlphaFoldDB" id="A0A0S4IRF7"/>
<dbReference type="EMBL" id="CYKH01000071">
    <property type="protein sequence ID" value="CUE68810.1"/>
    <property type="molecule type" value="Genomic_DNA"/>
</dbReference>
<dbReference type="Proteomes" id="UP000051952">
    <property type="component" value="Unassembled WGS sequence"/>
</dbReference>
<dbReference type="Gene3D" id="2.60.120.10">
    <property type="entry name" value="Jelly Rolls"/>
    <property type="match status" value="2"/>
</dbReference>
<dbReference type="InterPro" id="IPR053186">
    <property type="entry name" value="QDO-related"/>
</dbReference>
<evidence type="ECO:0000313" key="6">
    <source>
        <dbReference type="Proteomes" id="UP000051952"/>
    </source>
</evidence>
<name>A0A0S4IRF7_BODSA</name>